<gene>
    <name evidence="1" type="ORF">VCR5J5_1330021</name>
</gene>
<name>A0A822MN80_9VIBR</name>
<evidence type="ECO:0000313" key="1">
    <source>
        <dbReference type="EMBL" id="CDS98605.1"/>
    </source>
</evidence>
<reference evidence="2" key="1">
    <citation type="submission" date="2014-06" db="EMBL/GenBank/DDBJ databases">
        <authorList>
            <person name="Le Roux Frederique"/>
        </authorList>
    </citation>
    <scope>NUCLEOTIDE SEQUENCE [LARGE SCALE GENOMIC DNA]</scope>
    <source>
        <strain evidence="2">J5-5</strain>
    </source>
</reference>
<accession>A0A822MN80</accession>
<comment type="caution">
    <text evidence="1">The sequence shown here is derived from an EMBL/GenBank/DDBJ whole genome shotgun (WGS) entry which is preliminary data.</text>
</comment>
<sequence>MSKVMVMSAVMLALSNNASASLLEAAQSTISLRTQCVSSHAATSIFLNSVEATISQINKEIMTWRETYREIDESSSPELYFDDVNTAKLLDADTFVRASEEMLRIQVTDLFADNATQLPDDIIAGIRRLRVTVAKLRMAIGNVLSIEAQLRPAKPTDKAKVSNEFLTALKTATSNTYYH</sequence>
<dbReference type="Proteomes" id="UP000049495">
    <property type="component" value="Unassembled WGS sequence"/>
</dbReference>
<protein>
    <submittedName>
        <fullName evidence="1">Uncharacterized protein</fullName>
    </submittedName>
</protein>
<dbReference type="EMBL" id="CCJV01000039">
    <property type="protein sequence ID" value="CDS98605.1"/>
    <property type="molecule type" value="Genomic_DNA"/>
</dbReference>
<proteinExistence type="predicted"/>
<evidence type="ECO:0000313" key="2">
    <source>
        <dbReference type="Proteomes" id="UP000049495"/>
    </source>
</evidence>
<dbReference type="AlphaFoldDB" id="A0A822MN80"/>
<organism evidence="1 2">
    <name type="scientific">Vibrio crassostreae</name>
    <dbReference type="NCBI Taxonomy" id="246167"/>
    <lineage>
        <taxon>Bacteria</taxon>
        <taxon>Pseudomonadati</taxon>
        <taxon>Pseudomonadota</taxon>
        <taxon>Gammaproteobacteria</taxon>
        <taxon>Vibrionales</taxon>
        <taxon>Vibrionaceae</taxon>
        <taxon>Vibrio</taxon>
    </lineage>
</organism>